<evidence type="ECO:0008006" key="5">
    <source>
        <dbReference type="Google" id="ProtNLM"/>
    </source>
</evidence>
<evidence type="ECO:0000313" key="3">
    <source>
        <dbReference type="EMBL" id="RRT60801.1"/>
    </source>
</evidence>
<dbReference type="Pfam" id="PF01535">
    <property type="entry name" value="PPR"/>
    <property type="match status" value="6"/>
</dbReference>
<gene>
    <name evidence="3" type="ORF">B296_00021334</name>
</gene>
<dbReference type="FunFam" id="1.25.40.10:FF:000442">
    <property type="entry name" value="Pentatricopeptide repeat-containing protein At3g49710"/>
    <property type="match status" value="1"/>
</dbReference>
<dbReference type="InterPro" id="IPR046848">
    <property type="entry name" value="E_motif"/>
</dbReference>
<comment type="caution">
    <text evidence="3">The sequence shown here is derived from an EMBL/GenBank/DDBJ whole genome shotgun (WGS) entry which is preliminary data.</text>
</comment>
<dbReference type="GO" id="GO:0003723">
    <property type="term" value="F:RNA binding"/>
    <property type="evidence" value="ECO:0007669"/>
    <property type="project" value="InterPro"/>
</dbReference>
<reference evidence="3 4" key="1">
    <citation type="journal article" date="2014" name="Agronomy (Basel)">
        <title>A Draft Genome Sequence for Ensete ventricosum, the Drought-Tolerant Tree Against Hunger.</title>
        <authorList>
            <person name="Harrison J."/>
            <person name="Moore K.A."/>
            <person name="Paszkiewicz K."/>
            <person name="Jones T."/>
            <person name="Grant M."/>
            <person name="Ambacheew D."/>
            <person name="Muzemil S."/>
            <person name="Studholme D.J."/>
        </authorList>
    </citation>
    <scope>NUCLEOTIDE SEQUENCE [LARGE SCALE GENOMIC DNA]</scope>
</reference>
<dbReference type="GO" id="GO:0009451">
    <property type="term" value="P:RNA modification"/>
    <property type="evidence" value="ECO:0007669"/>
    <property type="project" value="InterPro"/>
</dbReference>
<name>A0A426ZA02_ENSVE</name>
<sequence>MGRNVSAERRYLISTTSWLVRLARSGRISAARKQFDDMLERDTVAWNAMLTAYSHSSRPLQTLTLFARMRSCGPPPDPFSFTAVVAAAAELRDLRCGRKVHALLFRVGLLSSLPVSNSLVDMYGKCSRPADAARVFEGMEERNEVSWCSFLHAYINSGQGKDAHELFVAMPHKTTIAWNVLLVGYAQLRESESCLQLFREMQVRGFEGDATTFASLITACSEMASPWYGCMVHAVAVRRGWNDATEVNNSMLSLYANFGSHDEALKIFECMASPTVISWNAMMDASMKIGDVQGALSLFRRAPETNTVSWTTMIAGLARRGYGEEALAFFVDMVARNSLGPDDFTYGAALHACAVMAVLGNGRMVHCCAIRSGFDEYLYVGNGLVNMYAKCGDIDSSSKAFDGIRAKDLVSCNAMLLGYALHGWPWRAFEVFDEMRAHDLRPDKVTFMGLLMACSHSGLVEQGGAVLETMMGSVHGLQPDAEHVTCVVDMLGRAGRLKEAAALLEGCSKAGDVGIASSSEALLGACAAARGDVSFGRNVGKDLIRLEPQKEAGYVMLSNLYCVDGRWEEAEEVRRAMMERGVKKSPGCSWIQTRDMLVVFVSGSQSPDGMTDVHDMLQLLGSEMRNPTTTVRLIGEL</sequence>
<evidence type="ECO:0000256" key="1">
    <source>
        <dbReference type="ARBA" id="ARBA00022737"/>
    </source>
</evidence>
<keyword evidence="1" id="KW-0677">Repeat</keyword>
<dbReference type="AlphaFoldDB" id="A0A426ZA02"/>
<dbReference type="PROSITE" id="PS51375">
    <property type="entry name" value="PPR"/>
    <property type="match status" value="5"/>
</dbReference>
<proteinExistence type="predicted"/>
<dbReference type="Pfam" id="PF20431">
    <property type="entry name" value="E_motif"/>
    <property type="match status" value="1"/>
</dbReference>
<evidence type="ECO:0000256" key="2">
    <source>
        <dbReference type="PROSITE-ProRule" id="PRU00708"/>
    </source>
</evidence>
<dbReference type="Pfam" id="PF13041">
    <property type="entry name" value="PPR_2"/>
    <property type="match status" value="2"/>
</dbReference>
<feature type="repeat" description="PPR" evidence="2">
    <location>
        <begin position="550"/>
        <end position="584"/>
    </location>
</feature>
<dbReference type="FunFam" id="1.25.40.10:FF:000090">
    <property type="entry name" value="Pentatricopeptide repeat-containing protein, chloroplastic"/>
    <property type="match status" value="1"/>
</dbReference>
<accession>A0A426ZA02</accession>
<feature type="repeat" description="PPR" evidence="2">
    <location>
        <begin position="174"/>
        <end position="208"/>
    </location>
</feature>
<dbReference type="InterPro" id="IPR046960">
    <property type="entry name" value="PPR_At4g14850-like_plant"/>
</dbReference>
<feature type="repeat" description="PPR" evidence="2">
    <location>
        <begin position="42"/>
        <end position="76"/>
    </location>
</feature>
<dbReference type="PANTHER" id="PTHR47926">
    <property type="entry name" value="PENTATRICOPEPTIDE REPEAT-CONTAINING PROTEIN"/>
    <property type="match status" value="1"/>
</dbReference>
<evidence type="ECO:0000313" key="4">
    <source>
        <dbReference type="Proteomes" id="UP000287651"/>
    </source>
</evidence>
<dbReference type="Gene3D" id="1.25.40.10">
    <property type="entry name" value="Tetratricopeptide repeat domain"/>
    <property type="match status" value="5"/>
</dbReference>
<dbReference type="InterPro" id="IPR002885">
    <property type="entry name" value="PPR_rpt"/>
</dbReference>
<feature type="repeat" description="PPR" evidence="2">
    <location>
        <begin position="408"/>
        <end position="442"/>
    </location>
</feature>
<dbReference type="InterPro" id="IPR011990">
    <property type="entry name" value="TPR-like_helical_dom_sf"/>
</dbReference>
<dbReference type="PANTHER" id="PTHR47926:SF465">
    <property type="entry name" value="PENTATRICOPEPTIDE REPEAT (PPR-LIKE) SUPERFAMILY PROTEIN"/>
    <property type="match status" value="1"/>
</dbReference>
<dbReference type="EMBL" id="AMZH03007639">
    <property type="protein sequence ID" value="RRT60801.1"/>
    <property type="molecule type" value="Genomic_DNA"/>
</dbReference>
<dbReference type="NCBIfam" id="TIGR00756">
    <property type="entry name" value="PPR"/>
    <property type="match status" value="4"/>
</dbReference>
<dbReference type="Proteomes" id="UP000287651">
    <property type="component" value="Unassembled WGS sequence"/>
</dbReference>
<protein>
    <recommendedName>
        <fullName evidence="5">Pentatricopeptide repeat-containing protein</fullName>
    </recommendedName>
</protein>
<feature type="repeat" description="PPR" evidence="2">
    <location>
        <begin position="306"/>
        <end position="341"/>
    </location>
</feature>
<organism evidence="3 4">
    <name type="scientific">Ensete ventricosum</name>
    <name type="common">Abyssinian banana</name>
    <name type="synonym">Musa ensete</name>
    <dbReference type="NCBI Taxonomy" id="4639"/>
    <lineage>
        <taxon>Eukaryota</taxon>
        <taxon>Viridiplantae</taxon>
        <taxon>Streptophyta</taxon>
        <taxon>Embryophyta</taxon>
        <taxon>Tracheophyta</taxon>
        <taxon>Spermatophyta</taxon>
        <taxon>Magnoliopsida</taxon>
        <taxon>Liliopsida</taxon>
        <taxon>Zingiberales</taxon>
        <taxon>Musaceae</taxon>
        <taxon>Ensete</taxon>
    </lineage>
</organism>